<protein>
    <submittedName>
        <fullName evidence="2">Uncharacterized protein</fullName>
    </submittedName>
</protein>
<dbReference type="PROSITE" id="PS50293">
    <property type="entry name" value="TPR_REGION"/>
    <property type="match status" value="1"/>
</dbReference>
<dbReference type="AlphaFoldDB" id="A0A1F7RSR8"/>
<dbReference type="Gene3D" id="1.25.40.10">
    <property type="entry name" value="Tetratricopeptide repeat domain"/>
    <property type="match status" value="1"/>
</dbReference>
<comment type="caution">
    <text evidence="2">The sequence shown here is derived from an EMBL/GenBank/DDBJ whole genome shotgun (WGS) entry which is preliminary data.</text>
</comment>
<gene>
    <name evidence="2" type="ORF">A2149_09430</name>
</gene>
<dbReference type="SMART" id="SM00028">
    <property type="entry name" value="TPR"/>
    <property type="match status" value="2"/>
</dbReference>
<feature type="repeat" description="TPR" evidence="1">
    <location>
        <begin position="54"/>
        <end position="87"/>
    </location>
</feature>
<dbReference type="InterPro" id="IPR019734">
    <property type="entry name" value="TPR_rpt"/>
</dbReference>
<organism evidence="2 3">
    <name type="scientific">Candidatus Schekmanbacteria bacterium RBG_16_38_11</name>
    <dbReference type="NCBI Taxonomy" id="1817880"/>
    <lineage>
        <taxon>Bacteria</taxon>
        <taxon>Candidatus Schekmaniibacteriota</taxon>
    </lineage>
</organism>
<evidence type="ECO:0000256" key="1">
    <source>
        <dbReference type="PROSITE-ProRule" id="PRU00339"/>
    </source>
</evidence>
<dbReference type="PANTHER" id="PTHR44523:SF1">
    <property type="entry name" value="TETRATRICOPEPTIDE REPEAT PROTEIN 13"/>
    <property type="match status" value="1"/>
</dbReference>
<name>A0A1F7RSR8_9BACT</name>
<evidence type="ECO:0000313" key="2">
    <source>
        <dbReference type="EMBL" id="OGL44138.1"/>
    </source>
</evidence>
<accession>A0A1F7RSR8</accession>
<dbReference type="InterPro" id="IPR011990">
    <property type="entry name" value="TPR-like_helical_dom_sf"/>
</dbReference>
<dbReference type="PROSITE" id="PS50005">
    <property type="entry name" value="TPR"/>
    <property type="match status" value="2"/>
</dbReference>
<reference evidence="2 3" key="1">
    <citation type="journal article" date="2016" name="Nat. Commun.">
        <title>Thousands of microbial genomes shed light on interconnected biogeochemical processes in an aquifer system.</title>
        <authorList>
            <person name="Anantharaman K."/>
            <person name="Brown C.T."/>
            <person name="Hug L.A."/>
            <person name="Sharon I."/>
            <person name="Castelle C.J."/>
            <person name="Probst A.J."/>
            <person name="Thomas B.C."/>
            <person name="Singh A."/>
            <person name="Wilkins M.J."/>
            <person name="Karaoz U."/>
            <person name="Brodie E.L."/>
            <person name="Williams K.H."/>
            <person name="Hubbard S.S."/>
            <person name="Banfield J.F."/>
        </authorList>
    </citation>
    <scope>NUCLEOTIDE SEQUENCE [LARGE SCALE GENOMIC DNA]</scope>
</reference>
<evidence type="ECO:0000313" key="3">
    <source>
        <dbReference type="Proteomes" id="UP000178435"/>
    </source>
</evidence>
<dbReference type="PANTHER" id="PTHR44523">
    <property type="entry name" value="TETRATRICOPEPTIDE REPEAT PROTEIN 13"/>
    <property type="match status" value="1"/>
</dbReference>
<keyword evidence="1" id="KW-0802">TPR repeat</keyword>
<dbReference type="Pfam" id="PF13414">
    <property type="entry name" value="TPR_11"/>
    <property type="match status" value="1"/>
</dbReference>
<sequence>MAEKLDIKNHVRNVNKKVNFLYHNNIGVFFKHKGFWGRALEEYEKALKLKPDFANGYYNLGVLYYEIGRYEKAREVWEKVLKIDPNNRFVKEGFKKIRGENNHG</sequence>
<proteinExistence type="predicted"/>
<dbReference type="EMBL" id="MGDF01000158">
    <property type="protein sequence ID" value="OGL44138.1"/>
    <property type="molecule type" value="Genomic_DNA"/>
</dbReference>
<dbReference type="SUPFAM" id="SSF48452">
    <property type="entry name" value="TPR-like"/>
    <property type="match status" value="1"/>
</dbReference>
<feature type="repeat" description="TPR" evidence="1">
    <location>
        <begin position="20"/>
        <end position="53"/>
    </location>
</feature>
<dbReference type="Proteomes" id="UP000178435">
    <property type="component" value="Unassembled WGS sequence"/>
</dbReference>